<evidence type="ECO:0000313" key="2">
    <source>
        <dbReference type="Proteomes" id="UP000243528"/>
    </source>
</evidence>
<dbReference type="Proteomes" id="UP000243528">
    <property type="component" value="Unassembled WGS sequence"/>
</dbReference>
<protein>
    <submittedName>
        <fullName evidence="1">Uncharacterized protein</fullName>
    </submittedName>
</protein>
<name>A0A2P8D719_9ACTN</name>
<gene>
    <name evidence="1" type="ORF">CLV30_13153</name>
</gene>
<proteinExistence type="predicted"/>
<sequence>MARAIYYPKADRTAQWFGQGNATITPNKGLWHTTETGSWPGYSGGASAPQLTYDPRKREWRQHFPLNRSARALRNDGRRQTNREDVVQIEIVCSSDESFAQQYGYPHVTELSDGAIEDLAEYVAWMHREWDVPITAAENWLPYPASYGDTSARMSWSQFAAFQGWLGHLHAPGNTHGDPGALPVDRIIERARQIVGGEEEDEMTSEEVQAAVRAGLLQALEDAQTRRNPYGRKFGDILNALFGRLTRRHMKKAIEAAADRDSPYGRQLGTAIHRATNLSGVPATAEEVETLMRRAMDELAATLVENEGAQ</sequence>
<dbReference type="EMBL" id="PYGE01000031">
    <property type="protein sequence ID" value="PSK93026.1"/>
    <property type="molecule type" value="Genomic_DNA"/>
</dbReference>
<reference evidence="1 2" key="1">
    <citation type="submission" date="2018-03" db="EMBL/GenBank/DDBJ databases">
        <title>Genomic Encyclopedia of Archaeal and Bacterial Type Strains, Phase II (KMG-II): from individual species to whole genera.</title>
        <authorList>
            <person name="Goeker M."/>
        </authorList>
    </citation>
    <scope>NUCLEOTIDE SEQUENCE [LARGE SCALE GENOMIC DNA]</scope>
    <source>
        <strain evidence="1 2">DSM 45211</strain>
    </source>
</reference>
<evidence type="ECO:0000313" key="1">
    <source>
        <dbReference type="EMBL" id="PSK93026.1"/>
    </source>
</evidence>
<organism evidence="1 2">
    <name type="scientific">Haloactinopolyspora alba</name>
    <dbReference type="NCBI Taxonomy" id="648780"/>
    <lineage>
        <taxon>Bacteria</taxon>
        <taxon>Bacillati</taxon>
        <taxon>Actinomycetota</taxon>
        <taxon>Actinomycetes</taxon>
        <taxon>Jiangellales</taxon>
        <taxon>Jiangellaceae</taxon>
        <taxon>Haloactinopolyspora</taxon>
    </lineage>
</organism>
<keyword evidence="2" id="KW-1185">Reference proteome</keyword>
<dbReference type="OrthoDB" id="581371at2"/>
<dbReference type="AlphaFoldDB" id="A0A2P8D719"/>
<comment type="caution">
    <text evidence="1">The sequence shown here is derived from an EMBL/GenBank/DDBJ whole genome shotgun (WGS) entry which is preliminary data.</text>
</comment>
<accession>A0A2P8D719</accession>
<dbReference type="RefSeq" id="WP_106539958.1">
    <property type="nucleotide sequence ID" value="NZ_PYGE01000031.1"/>
</dbReference>